<dbReference type="InterPro" id="IPR011330">
    <property type="entry name" value="Glyco_hydro/deAcase_b/a-brl"/>
</dbReference>
<dbReference type="GO" id="GO:0004559">
    <property type="term" value="F:alpha-mannosidase activity"/>
    <property type="evidence" value="ECO:0007669"/>
    <property type="project" value="InterPro"/>
</dbReference>
<organism evidence="3">
    <name type="scientific">Culex pipiens</name>
    <name type="common">House mosquito</name>
    <dbReference type="NCBI Taxonomy" id="7175"/>
    <lineage>
        <taxon>Eukaryota</taxon>
        <taxon>Metazoa</taxon>
        <taxon>Ecdysozoa</taxon>
        <taxon>Arthropoda</taxon>
        <taxon>Hexapoda</taxon>
        <taxon>Insecta</taxon>
        <taxon>Pterygota</taxon>
        <taxon>Neoptera</taxon>
        <taxon>Endopterygota</taxon>
        <taxon>Diptera</taxon>
        <taxon>Nematocera</taxon>
        <taxon>Culicoidea</taxon>
        <taxon>Culicidae</taxon>
        <taxon>Culicinae</taxon>
        <taxon>Culicini</taxon>
        <taxon>Culex</taxon>
        <taxon>Culex</taxon>
    </lineage>
</organism>
<evidence type="ECO:0000259" key="2">
    <source>
        <dbReference type="Pfam" id="PF01074"/>
    </source>
</evidence>
<dbReference type="Pfam" id="PF01074">
    <property type="entry name" value="Glyco_hydro_38N"/>
    <property type="match status" value="1"/>
</dbReference>
<dbReference type="EMBL" id="HBUE01006885">
    <property type="protein sequence ID" value="CAG6446438.1"/>
    <property type="molecule type" value="Transcribed_RNA"/>
</dbReference>
<dbReference type="AlphaFoldDB" id="A0A8D7ZXJ2"/>
<feature type="signal peptide" evidence="1">
    <location>
        <begin position="1"/>
        <end position="25"/>
    </location>
</feature>
<dbReference type="GO" id="GO:0006013">
    <property type="term" value="P:mannose metabolic process"/>
    <property type="evidence" value="ECO:0007669"/>
    <property type="project" value="InterPro"/>
</dbReference>
<accession>A0A8D7ZXJ2</accession>
<dbReference type="PANTHER" id="PTHR11607:SF3">
    <property type="entry name" value="LYSOSOMAL ALPHA-MANNOSIDASE"/>
    <property type="match status" value="1"/>
</dbReference>
<dbReference type="InterPro" id="IPR027291">
    <property type="entry name" value="Glyco_hydro_38_N_sf"/>
</dbReference>
<dbReference type="InterPro" id="IPR000602">
    <property type="entry name" value="Glyco_hydro_38_N"/>
</dbReference>
<dbReference type="GO" id="GO:0005764">
    <property type="term" value="C:lysosome"/>
    <property type="evidence" value="ECO:0007669"/>
    <property type="project" value="TreeGrafter"/>
</dbReference>
<dbReference type="InterPro" id="IPR050843">
    <property type="entry name" value="Glycosyl_Hydrlase_38"/>
</dbReference>
<dbReference type="Gene3D" id="3.20.110.10">
    <property type="entry name" value="Glycoside hydrolase 38, N terminal domain"/>
    <property type="match status" value="1"/>
</dbReference>
<feature type="domain" description="Glycoside hydrolase family 38 N-terminal" evidence="2">
    <location>
        <begin position="77"/>
        <end position="97"/>
    </location>
</feature>
<keyword evidence="1" id="KW-0732">Signal</keyword>
<proteinExistence type="predicted"/>
<dbReference type="SUPFAM" id="SSF88713">
    <property type="entry name" value="Glycoside hydrolase/deacetylase"/>
    <property type="match status" value="1"/>
</dbReference>
<evidence type="ECO:0000313" key="3">
    <source>
        <dbReference type="EMBL" id="CAG6446438.1"/>
    </source>
</evidence>
<evidence type="ECO:0000256" key="1">
    <source>
        <dbReference type="SAM" id="SignalP"/>
    </source>
</evidence>
<name>A0A8D7ZXJ2_CULPI</name>
<reference evidence="3" key="1">
    <citation type="submission" date="2021-05" db="EMBL/GenBank/DDBJ databases">
        <authorList>
            <person name="Alioto T."/>
            <person name="Alioto T."/>
            <person name="Gomez Garrido J."/>
        </authorList>
    </citation>
    <scope>NUCLEOTIDE SEQUENCE</scope>
</reference>
<feature type="chain" id="PRO_5034817637" evidence="1">
    <location>
        <begin position="26"/>
        <end position="115"/>
    </location>
</feature>
<sequence length="115" mass="12827">MTPKLLGITPGVILVLTLLITFGQAGPRRSRWRNGNGFYQRGLREEYRTYPGNSGWGAAGGKCGYESCPEIKKDMLNVHLVPHTHDDVGWLKTVDQYYYGSGFFEPKVSMLSAVT</sequence>
<protein>
    <submittedName>
        <fullName evidence="3">Lysosomal alpha-mannosidase</fullName>
    </submittedName>
</protein>
<dbReference type="PANTHER" id="PTHR11607">
    <property type="entry name" value="ALPHA-MANNOSIDASE"/>
    <property type="match status" value="1"/>
</dbReference>